<dbReference type="Pfam" id="PF24883">
    <property type="entry name" value="NPHP3_N"/>
    <property type="match status" value="1"/>
</dbReference>
<feature type="repeat" description="ANK" evidence="2">
    <location>
        <begin position="719"/>
        <end position="751"/>
    </location>
</feature>
<gene>
    <name evidence="4" type="ORF">FNYG_15770</name>
</gene>
<dbReference type="PROSITE" id="PS50088">
    <property type="entry name" value="ANK_REPEAT"/>
    <property type="match status" value="3"/>
</dbReference>
<evidence type="ECO:0000259" key="3">
    <source>
        <dbReference type="Pfam" id="PF24883"/>
    </source>
</evidence>
<dbReference type="SUPFAM" id="SSF48403">
    <property type="entry name" value="Ankyrin repeat"/>
    <property type="match status" value="1"/>
</dbReference>
<proteinExistence type="predicted"/>
<keyword evidence="2" id="KW-0040">ANK repeat</keyword>
<dbReference type="SUPFAM" id="SSF52540">
    <property type="entry name" value="P-loop containing nucleoside triphosphate hydrolases"/>
    <property type="match status" value="1"/>
</dbReference>
<comment type="caution">
    <text evidence="4">The sequence shown here is derived from an EMBL/GenBank/DDBJ whole genome shotgun (WGS) entry which is preliminary data.</text>
</comment>
<dbReference type="Gene3D" id="3.40.50.300">
    <property type="entry name" value="P-loop containing nucleotide triphosphate hydrolases"/>
    <property type="match status" value="1"/>
</dbReference>
<feature type="repeat" description="ANK" evidence="2">
    <location>
        <begin position="826"/>
        <end position="858"/>
    </location>
</feature>
<evidence type="ECO:0000256" key="1">
    <source>
        <dbReference type="ARBA" id="ARBA00022737"/>
    </source>
</evidence>
<dbReference type="InterPro" id="IPR002110">
    <property type="entry name" value="Ankyrin_rpt"/>
</dbReference>
<dbReference type="Proteomes" id="UP000236664">
    <property type="component" value="Unassembled WGS sequence"/>
</dbReference>
<dbReference type="EMBL" id="MTQA01000692">
    <property type="protein sequence ID" value="PNP53261.1"/>
    <property type="molecule type" value="Genomic_DNA"/>
</dbReference>
<dbReference type="InterPro" id="IPR027417">
    <property type="entry name" value="P-loop_NTPase"/>
</dbReference>
<evidence type="ECO:0000256" key="2">
    <source>
        <dbReference type="PROSITE-ProRule" id="PRU00023"/>
    </source>
</evidence>
<feature type="domain" description="Nephrocystin 3-like N-terminal" evidence="3">
    <location>
        <begin position="199"/>
        <end position="375"/>
    </location>
</feature>
<keyword evidence="1" id="KW-0677">Repeat</keyword>
<dbReference type="SMART" id="SM00248">
    <property type="entry name" value="ANK"/>
    <property type="match status" value="4"/>
</dbReference>
<dbReference type="InterPro" id="IPR036770">
    <property type="entry name" value="Ankyrin_rpt-contain_sf"/>
</dbReference>
<dbReference type="PANTHER" id="PTHR10039:SF5">
    <property type="entry name" value="NACHT DOMAIN-CONTAINING PROTEIN"/>
    <property type="match status" value="1"/>
</dbReference>
<sequence>MGGLVVKKALIIAHGRADIYGTISDSTVGIIFLATPHRGSGIAAPAELASRLLHAAQLGTGTNTKLVTSLRQNAEVLWDISSQFVDRASRIHIRSFYETDLLPPGNSLIVDRNSAVLHHPKEVAMPMLNTNHRTISRFSHTDCQNYALVREALQDIHSKVISKDVGLKSPDEATTRITQQFHKSSYVEYKASIKPPINETCVWFPQETQFVHWLQNPSPSLLWISGDPGCGKTTLAAFLTDSINQHLFLQDIIFTPAYFFFDGNIAAQDNGTALLFALIHQLLQANPTLAPLAKKHLALNNAQFRFSLHSLCEIFRVIVSSPERSPGGIVCVVDALDECDAASMNIAIRFLASMIFDDNNIANKGRWLKLAVTSRYTQPIDDLFRTFPAHYQIRLADYVEQTTRDIETFVRARCAHVQTVTRCSDTMRRAVEKQLVERSDNTFLWIHMVLDLLETSTDATPRSFESTLQSIPDRLDGLYDNILRRSAAPESLLRILSIIAASRRVLTLDEINIALEIRSDDSLICEVQQRCQLDIARHLYAVCGPFIRIRNGTVTFIHQTAVEFLMRTPGVPRSHIGDGRYQYKACLDVKAVNYCLAEICIVYLMLTDGVSNGPLSDHDADGDVMDTGEGDFDTENQQRLETTRSITRQRERSEGLLDYAAKHWGTHCRLGKITSSTAGQDNHILFTKVIGLCDTSTSIFCAWFQLYWDTISTAPPFPDGLTPLMLASHMGLLGIMHTLLSDGERENNHTKGHLRVTDSEGWTALHWAVWNGQASRIDDAVIELLLQQCSELTEEPINDNEEGLKPEQKGQTIRTVTPVLDIQDKNGLTALHWAAADDQEGVMRLLLDAGAAVDVVNADGMTPLSLAVQNEFLGPVELLIKYGADINAAEVIS</sequence>
<dbReference type="STRING" id="42673.A0A2K0U676"/>
<keyword evidence="5" id="KW-1185">Reference proteome</keyword>
<name>A0A2K0U676_GIBNY</name>
<accession>A0A2K0U676</accession>
<organism evidence="4 5">
    <name type="scientific">Gibberella nygamai</name>
    <name type="common">Bean root rot disease fungus</name>
    <name type="synonym">Fusarium nygamai</name>
    <dbReference type="NCBI Taxonomy" id="42673"/>
    <lineage>
        <taxon>Eukaryota</taxon>
        <taxon>Fungi</taxon>
        <taxon>Dikarya</taxon>
        <taxon>Ascomycota</taxon>
        <taxon>Pezizomycotina</taxon>
        <taxon>Sordariomycetes</taxon>
        <taxon>Hypocreomycetidae</taxon>
        <taxon>Hypocreales</taxon>
        <taxon>Nectriaceae</taxon>
        <taxon>Fusarium</taxon>
        <taxon>Fusarium fujikuroi species complex</taxon>
    </lineage>
</organism>
<reference evidence="4 5" key="1">
    <citation type="submission" date="2017-06" db="EMBL/GenBank/DDBJ databases">
        <title>Genome of Fusarium nygamai isolate CS10214.</title>
        <authorList>
            <person name="Gardiner D.M."/>
            <person name="Obanor F."/>
            <person name="Kazan K."/>
        </authorList>
    </citation>
    <scope>NUCLEOTIDE SEQUENCE [LARGE SCALE GENOMIC DNA]</scope>
    <source>
        <strain evidence="4 5">CS10214</strain>
    </source>
</reference>
<feature type="repeat" description="ANK" evidence="2">
    <location>
        <begin position="859"/>
        <end position="891"/>
    </location>
</feature>
<dbReference type="AlphaFoldDB" id="A0A2K0U676"/>
<dbReference type="PROSITE" id="PS50297">
    <property type="entry name" value="ANK_REP_REGION"/>
    <property type="match status" value="2"/>
</dbReference>
<dbReference type="OrthoDB" id="194358at2759"/>
<dbReference type="PANTHER" id="PTHR10039">
    <property type="entry name" value="AMELOGENIN"/>
    <property type="match status" value="1"/>
</dbReference>
<dbReference type="Pfam" id="PF12796">
    <property type="entry name" value="Ank_2"/>
    <property type="match status" value="2"/>
</dbReference>
<evidence type="ECO:0000313" key="5">
    <source>
        <dbReference type="Proteomes" id="UP000236664"/>
    </source>
</evidence>
<dbReference type="Gene3D" id="1.25.40.20">
    <property type="entry name" value="Ankyrin repeat-containing domain"/>
    <property type="match status" value="2"/>
</dbReference>
<evidence type="ECO:0000313" key="4">
    <source>
        <dbReference type="EMBL" id="PNP53261.1"/>
    </source>
</evidence>
<protein>
    <recommendedName>
        <fullName evidence="3">Nephrocystin 3-like N-terminal domain-containing protein</fullName>
    </recommendedName>
</protein>
<dbReference type="InterPro" id="IPR056884">
    <property type="entry name" value="NPHP3-like_N"/>
</dbReference>